<evidence type="ECO:0000313" key="3">
    <source>
        <dbReference type="Proteomes" id="UP000000374"/>
    </source>
</evidence>
<dbReference type="KEGG" id="vei:Veis_2977"/>
<gene>
    <name evidence="2" type="ordered locus">Veis_2977</name>
</gene>
<dbReference type="SUPFAM" id="SSF103378">
    <property type="entry name" value="2-methylcitrate dehydratase PrpD"/>
    <property type="match status" value="1"/>
</dbReference>
<dbReference type="InterPro" id="IPR042188">
    <property type="entry name" value="MmgE/PrpD_sf_2"/>
</dbReference>
<dbReference type="GO" id="GO:0016829">
    <property type="term" value="F:lyase activity"/>
    <property type="evidence" value="ECO:0007669"/>
    <property type="project" value="InterPro"/>
</dbReference>
<dbReference type="Proteomes" id="UP000000374">
    <property type="component" value="Chromosome"/>
</dbReference>
<accession>A1WM54</accession>
<dbReference type="Gene3D" id="3.30.1330.120">
    <property type="entry name" value="2-methylcitrate dehydratase PrpD"/>
    <property type="match status" value="1"/>
</dbReference>
<evidence type="ECO:0000259" key="1">
    <source>
        <dbReference type="Pfam" id="PF19305"/>
    </source>
</evidence>
<reference evidence="3" key="1">
    <citation type="submission" date="2006-12" db="EMBL/GenBank/DDBJ databases">
        <title>Complete sequence of chromosome 1 of Verminephrobacter eiseniae EF01-2.</title>
        <authorList>
            <person name="Copeland A."/>
            <person name="Lucas S."/>
            <person name="Lapidus A."/>
            <person name="Barry K."/>
            <person name="Detter J.C."/>
            <person name="Glavina del Rio T."/>
            <person name="Dalin E."/>
            <person name="Tice H."/>
            <person name="Pitluck S."/>
            <person name="Chertkov O."/>
            <person name="Brettin T."/>
            <person name="Bruce D."/>
            <person name="Han C."/>
            <person name="Tapia R."/>
            <person name="Gilna P."/>
            <person name="Schmutz J."/>
            <person name="Larimer F."/>
            <person name="Land M."/>
            <person name="Hauser L."/>
            <person name="Kyrpides N."/>
            <person name="Kim E."/>
            <person name="Stahl D."/>
            <person name="Richardson P."/>
        </authorList>
    </citation>
    <scope>NUCLEOTIDE SEQUENCE [LARGE SCALE GENOMIC DNA]</scope>
    <source>
        <strain evidence="3">EF01-2</strain>
    </source>
</reference>
<dbReference type="InterPro" id="IPR045337">
    <property type="entry name" value="MmgE_PrpD_C"/>
</dbReference>
<dbReference type="HOGENOM" id="CLU_2025757_0_0_4"/>
<protein>
    <recommendedName>
        <fullName evidence="1">MmgE/PrpD C-terminal domain-containing protein</fullName>
    </recommendedName>
</protein>
<organism evidence="2 3">
    <name type="scientific">Verminephrobacter eiseniae (strain EF01-2)</name>
    <dbReference type="NCBI Taxonomy" id="391735"/>
    <lineage>
        <taxon>Bacteria</taxon>
        <taxon>Pseudomonadati</taxon>
        <taxon>Pseudomonadota</taxon>
        <taxon>Betaproteobacteria</taxon>
        <taxon>Burkholderiales</taxon>
        <taxon>Comamonadaceae</taxon>
        <taxon>Verminephrobacter</taxon>
    </lineage>
</organism>
<proteinExistence type="predicted"/>
<dbReference type="AlphaFoldDB" id="A1WM54"/>
<name>A1WM54_VEREI</name>
<dbReference type="Pfam" id="PF19305">
    <property type="entry name" value="MmgE_PrpD_C"/>
    <property type="match status" value="1"/>
</dbReference>
<keyword evidence="3" id="KW-1185">Reference proteome</keyword>
<dbReference type="RefSeq" id="WP_011810707.1">
    <property type="nucleotide sequence ID" value="NC_008786.1"/>
</dbReference>
<feature type="domain" description="MmgE/PrpD C-terminal" evidence="1">
    <location>
        <begin position="3"/>
        <end position="87"/>
    </location>
</feature>
<dbReference type="GeneID" id="76461454"/>
<dbReference type="InterPro" id="IPR036148">
    <property type="entry name" value="MmgE/PrpD_sf"/>
</dbReference>
<dbReference type="STRING" id="391735.Veis_2977"/>
<evidence type="ECO:0000313" key="2">
    <source>
        <dbReference type="EMBL" id="ABM58711.1"/>
    </source>
</evidence>
<sequence length="122" mass="12658">MGVVLLRRRAGLEGFNDAAACDHAVRALGATVRFADDADMAVDTARVTIGFTDGGTLAEEVTTSHAGLARPMPDSDIEHKLGEICRHGQSGIDAAPLIEALWSLDGCADVSRMRALAAPAAS</sequence>
<dbReference type="EMBL" id="CP000542">
    <property type="protein sequence ID" value="ABM58711.1"/>
    <property type="molecule type" value="Genomic_DNA"/>
</dbReference>
<dbReference type="eggNOG" id="COG2079">
    <property type="taxonomic scope" value="Bacteria"/>
</dbReference>